<gene>
    <name evidence="2" type="ORF">B5E88_07015</name>
</gene>
<sequence length="159" mass="17979">MKRKWLGLVLFVIGMISFGCGQKQANERIQATDQQGVYTVQLQEKEGFVVKVEDKKAVEIAKDKYPTAMKLQLNIKVDKNGYEIKLKDKKSDIGATSRLKLDKSYQYAAFVANKDQFPEKLGSMIFTNDEKIYRKAQKSVAKLSDSQAAQAKIFSVTTK</sequence>
<proteinExistence type="predicted"/>
<evidence type="ECO:0008006" key="4">
    <source>
        <dbReference type="Google" id="ProtNLM"/>
    </source>
</evidence>
<dbReference type="Proteomes" id="UP000196074">
    <property type="component" value="Unassembled WGS sequence"/>
</dbReference>
<dbReference type="RefSeq" id="WP_016250680.1">
    <property type="nucleotide sequence ID" value="NZ_AP035890.1"/>
</dbReference>
<dbReference type="AlphaFoldDB" id="A0A1Y4QYD2"/>
<accession>A0A1Y4QYD2</accession>
<dbReference type="PROSITE" id="PS51257">
    <property type="entry name" value="PROKAR_LIPOPROTEIN"/>
    <property type="match status" value="1"/>
</dbReference>
<name>A0A1Y4QYD2_9ENTE</name>
<keyword evidence="1" id="KW-0732">Signal</keyword>
<feature type="chain" id="PRO_5030037972" description="Lipoprotein" evidence="1">
    <location>
        <begin position="26"/>
        <end position="159"/>
    </location>
</feature>
<evidence type="ECO:0000313" key="2">
    <source>
        <dbReference type="EMBL" id="OUQ10289.1"/>
    </source>
</evidence>
<evidence type="ECO:0000256" key="1">
    <source>
        <dbReference type="SAM" id="SignalP"/>
    </source>
</evidence>
<feature type="signal peptide" evidence="1">
    <location>
        <begin position="1"/>
        <end position="25"/>
    </location>
</feature>
<protein>
    <recommendedName>
        <fullName evidence="4">Lipoprotein</fullName>
    </recommendedName>
</protein>
<reference evidence="3" key="1">
    <citation type="submission" date="2017-04" db="EMBL/GenBank/DDBJ databases">
        <title>Function of individual gut microbiota members based on whole genome sequencing of pure cultures obtained from chicken caecum.</title>
        <authorList>
            <person name="Medvecky M."/>
            <person name="Cejkova D."/>
            <person name="Polansky O."/>
            <person name="Karasova D."/>
            <person name="Kubasova T."/>
            <person name="Cizek A."/>
            <person name="Rychlik I."/>
        </authorList>
    </citation>
    <scope>NUCLEOTIDE SEQUENCE [LARGE SCALE GENOMIC DNA]</scope>
    <source>
        <strain evidence="3">An144</strain>
    </source>
</reference>
<dbReference type="GeneID" id="60872695"/>
<organism evidence="2 3">
    <name type="scientific">Enterococcus cecorum</name>
    <dbReference type="NCBI Taxonomy" id="44008"/>
    <lineage>
        <taxon>Bacteria</taxon>
        <taxon>Bacillati</taxon>
        <taxon>Bacillota</taxon>
        <taxon>Bacilli</taxon>
        <taxon>Lactobacillales</taxon>
        <taxon>Enterococcaceae</taxon>
        <taxon>Enterococcus</taxon>
    </lineage>
</organism>
<dbReference type="EMBL" id="NFLC01000011">
    <property type="protein sequence ID" value="OUQ10289.1"/>
    <property type="molecule type" value="Genomic_DNA"/>
</dbReference>
<evidence type="ECO:0000313" key="3">
    <source>
        <dbReference type="Proteomes" id="UP000196074"/>
    </source>
</evidence>
<comment type="caution">
    <text evidence="2">The sequence shown here is derived from an EMBL/GenBank/DDBJ whole genome shotgun (WGS) entry which is preliminary data.</text>
</comment>